<dbReference type="InterPro" id="IPR057972">
    <property type="entry name" value="Terminase_7"/>
</dbReference>
<evidence type="ECO:0000256" key="1">
    <source>
        <dbReference type="SAM" id="MobiDB-lite"/>
    </source>
</evidence>
<dbReference type="Pfam" id="PF25673">
    <property type="entry name" value="Terminase_7"/>
    <property type="match status" value="1"/>
</dbReference>
<evidence type="ECO:0000313" key="2">
    <source>
        <dbReference type="EMBL" id="ASR77110.1"/>
    </source>
</evidence>
<name>A0A222YZ83_9CAUD</name>
<feature type="region of interest" description="Disordered" evidence="1">
    <location>
        <begin position="1"/>
        <end position="31"/>
    </location>
</feature>
<reference evidence="3" key="1">
    <citation type="submission" date="2017-05" db="EMBL/GenBank/DDBJ databases">
        <authorList>
            <person name="Song R."/>
            <person name="Chenine A.L."/>
            <person name="Ruprecht R.M."/>
        </authorList>
    </citation>
    <scope>NUCLEOTIDE SEQUENCE [LARGE SCALE GENOMIC DNA]</scope>
</reference>
<protein>
    <submittedName>
        <fullName evidence="2">Terminase small subunit</fullName>
    </submittedName>
</protein>
<sequence length="154" mass="17622">MTARSRPITQEVPMRGPVPERSDQTVRRNKPEIPIEKVEAIGVVPIPDLDLDDPAFPTHQLCKDLYESLRQSAQSKFYEPSDWQHARLTLHFVNRLLWSNKPSAQMLASVNQMLTSLLMTEGDRRRVRMEVERNPEGGGKVVSLEDMFRQKLGG</sequence>
<feature type="compositionally biased region" description="Basic and acidic residues" evidence="1">
    <location>
        <begin position="18"/>
        <end position="31"/>
    </location>
</feature>
<dbReference type="Proteomes" id="UP000225918">
    <property type="component" value="Segment"/>
</dbReference>
<gene>
    <name evidence="2" type="ORF">SEA_MYRADEE_2</name>
</gene>
<organism evidence="2 3">
    <name type="scientific">Mycobacterium phage MyraDee</name>
    <dbReference type="NCBI Taxonomy" id="2024303"/>
    <lineage>
        <taxon>Viruses</taxon>
        <taxon>Duplodnaviria</taxon>
        <taxon>Heunggongvirae</taxon>
        <taxon>Uroviricota</taxon>
        <taxon>Caudoviricetes</taxon>
        <taxon>Myradeevirus</taxon>
        <taxon>Myradeevirus MyraDee</taxon>
    </lineage>
</organism>
<dbReference type="EMBL" id="MF141539">
    <property type="protein sequence ID" value="ASR77110.1"/>
    <property type="molecule type" value="Genomic_DNA"/>
</dbReference>
<proteinExistence type="predicted"/>
<evidence type="ECO:0000313" key="3">
    <source>
        <dbReference type="Proteomes" id="UP000225918"/>
    </source>
</evidence>
<keyword evidence="3" id="KW-1185">Reference proteome</keyword>
<accession>A0A222YZ83</accession>